<dbReference type="Pfam" id="PF13328">
    <property type="entry name" value="HD_4"/>
    <property type="match status" value="1"/>
</dbReference>
<dbReference type="CDD" id="cd05399">
    <property type="entry name" value="NT_Rel-Spo_like"/>
    <property type="match status" value="1"/>
</dbReference>
<dbReference type="InterPro" id="IPR045600">
    <property type="entry name" value="RelA/SpoT_AH_RIS"/>
</dbReference>
<dbReference type="PROSITE" id="PS51880">
    <property type="entry name" value="TGS"/>
    <property type="match status" value="1"/>
</dbReference>
<dbReference type="Proteomes" id="UP000809273">
    <property type="component" value="Unassembled WGS sequence"/>
</dbReference>
<dbReference type="NCBIfam" id="TIGR00691">
    <property type="entry name" value="spoT_relA"/>
    <property type="match status" value="1"/>
</dbReference>
<dbReference type="InterPro" id="IPR006674">
    <property type="entry name" value="HD_domain"/>
</dbReference>
<dbReference type="Gene3D" id="3.30.460.10">
    <property type="entry name" value="Beta Polymerase, domain 2"/>
    <property type="match status" value="1"/>
</dbReference>
<comment type="function">
    <text evidence="1">In eubacteria ppGpp (guanosine 3'-diphosphate 5'-diphosphate) is a mediator of the stringent response that coordinates a variety of cellular activities in response to changes in nutritional abundance.</text>
</comment>
<reference evidence="5" key="2">
    <citation type="submission" date="2021-01" db="EMBL/GenBank/DDBJ databases">
        <authorList>
            <person name="Hahn C.R."/>
            <person name="Youssef N.H."/>
            <person name="Elshahed M."/>
        </authorList>
    </citation>
    <scope>NUCLEOTIDE SEQUENCE</scope>
    <source>
        <strain evidence="5">Zod_Metabat.24</strain>
    </source>
</reference>
<evidence type="ECO:0000256" key="1">
    <source>
        <dbReference type="RuleBase" id="RU003847"/>
    </source>
</evidence>
<dbReference type="GO" id="GO:0005886">
    <property type="term" value="C:plasma membrane"/>
    <property type="evidence" value="ECO:0007669"/>
    <property type="project" value="TreeGrafter"/>
</dbReference>
<dbReference type="FunFam" id="3.30.460.10:FF:000001">
    <property type="entry name" value="GTP pyrophosphokinase RelA"/>
    <property type="match status" value="1"/>
</dbReference>
<dbReference type="GO" id="GO:0015969">
    <property type="term" value="P:guanosine tetraphosphate metabolic process"/>
    <property type="evidence" value="ECO:0007669"/>
    <property type="project" value="InterPro"/>
</dbReference>
<dbReference type="Gene3D" id="3.30.70.260">
    <property type="match status" value="1"/>
</dbReference>
<dbReference type="Gene3D" id="3.10.20.30">
    <property type="match status" value="1"/>
</dbReference>
<dbReference type="PANTHER" id="PTHR21262">
    <property type="entry name" value="GUANOSINE-3',5'-BIS DIPHOSPHATE 3'-PYROPHOSPHOHYDROLASE"/>
    <property type="match status" value="1"/>
</dbReference>
<dbReference type="Pfam" id="PF02824">
    <property type="entry name" value="TGS"/>
    <property type="match status" value="1"/>
</dbReference>
<evidence type="ECO:0000259" key="3">
    <source>
        <dbReference type="PROSITE" id="PS51831"/>
    </source>
</evidence>
<gene>
    <name evidence="5" type="ORF">JW984_05065</name>
</gene>
<dbReference type="PANTHER" id="PTHR21262:SF36">
    <property type="entry name" value="BIFUNCTIONAL (P)PPGPP SYNTHASE_HYDROLASE SPOT"/>
    <property type="match status" value="1"/>
</dbReference>
<feature type="domain" description="ACT" evidence="2">
    <location>
        <begin position="644"/>
        <end position="716"/>
    </location>
</feature>
<dbReference type="SUPFAM" id="SSF81271">
    <property type="entry name" value="TGS-like"/>
    <property type="match status" value="1"/>
</dbReference>
<dbReference type="SUPFAM" id="SSF109604">
    <property type="entry name" value="HD-domain/PDEase-like"/>
    <property type="match status" value="1"/>
</dbReference>
<dbReference type="SMART" id="SM00954">
    <property type="entry name" value="RelA_SpoT"/>
    <property type="match status" value="1"/>
</dbReference>
<evidence type="ECO:0000259" key="4">
    <source>
        <dbReference type="PROSITE" id="PS51880"/>
    </source>
</evidence>
<reference evidence="5" key="1">
    <citation type="journal article" date="2021" name="Environ. Microbiol.">
        <title>Genomic characterization of three novel Desulfobacterota classes expand the metabolic and phylogenetic diversity of the phylum.</title>
        <authorList>
            <person name="Murphy C.L."/>
            <person name="Biggerstaff J."/>
            <person name="Eichhorn A."/>
            <person name="Ewing E."/>
            <person name="Shahan R."/>
            <person name="Soriano D."/>
            <person name="Stewart S."/>
            <person name="VanMol K."/>
            <person name="Walker R."/>
            <person name="Walters P."/>
            <person name="Elshahed M.S."/>
            <person name="Youssef N.H."/>
        </authorList>
    </citation>
    <scope>NUCLEOTIDE SEQUENCE</scope>
    <source>
        <strain evidence="5">Zod_Metabat.24</strain>
    </source>
</reference>
<dbReference type="InterPro" id="IPR007685">
    <property type="entry name" value="RelA_SpoT"/>
</dbReference>
<dbReference type="InterPro" id="IPR045865">
    <property type="entry name" value="ACT-like_dom_sf"/>
</dbReference>
<dbReference type="InterPro" id="IPR002912">
    <property type="entry name" value="ACT_dom"/>
</dbReference>
<organism evidence="5 6">
    <name type="scientific">Candidatus Zymogenus saltonus</name>
    <dbReference type="NCBI Taxonomy" id="2844893"/>
    <lineage>
        <taxon>Bacteria</taxon>
        <taxon>Deltaproteobacteria</taxon>
        <taxon>Candidatus Zymogenia</taxon>
        <taxon>Candidatus Zymogeniales</taxon>
        <taxon>Candidatus Zymogenaceae</taxon>
        <taxon>Candidatus Zymogenus</taxon>
    </lineage>
</organism>
<proteinExistence type="inferred from homology"/>
<dbReference type="Gene3D" id="1.10.3210.10">
    <property type="entry name" value="Hypothetical protein af1432"/>
    <property type="match status" value="1"/>
</dbReference>
<dbReference type="Pfam" id="PF19296">
    <property type="entry name" value="RelA_AH_RIS"/>
    <property type="match status" value="1"/>
</dbReference>
<comment type="similarity">
    <text evidence="1">Belongs to the relA/spoT family.</text>
</comment>
<dbReference type="InterPro" id="IPR004095">
    <property type="entry name" value="TGS"/>
</dbReference>
<dbReference type="InterPro" id="IPR012675">
    <property type="entry name" value="Beta-grasp_dom_sf"/>
</dbReference>
<dbReference type="InterPro" id="IPR043519">
    <property type="entry name" value="NT_sf"/>
</dbReference>
<dbReference type="CDD" id="cd01668">
    <property type="entry name" value="TGS_RSH"/>
    <property type="match status" value="1"/>
</dbReference>
<dbReference type="GO" id="GO:0042594">
    <property type="term" value="P:response to starvation"/>
    <property type="evidence" value="ECO:0007669"/>
    <property type="project" value="TreeGrafter"/>
</dbReference>
<dbReference type="CDD" id="cd00077">
    <property type="entry name" value="HDc"/>
    <property type="match status" value="1"/>
</dbReference>
<dbReference type="SUPFAM" id="SSF55021">
    <property type="entry name" value="ACT-like"/>
    <property type="match status" value="1"/>
</dbReference>
<dbReference type="Pfam" id="PF04607">
    <property type="entry name" value="RelA_SpoT"/>
    <property type="match status" value="1"/>
</dbReference>
<dbReference type="PROSITE" id="PS51831">
    <property type="entry name" value="HD"/>
    <property type="match status" value="1"/>
</dbReference>
<evidence type="ECO:0000313" key="6">
    <source>
        <dbReference type="Proteomes" id="UP000809273"/>
    </source>
</evidence>
<dbReference type="GO" id="GO:0008728">
    <property type="term" value="F:GTP diphosphokinase activity"/>
    <property type="evidence" value="ECO:0007669"/>
    <property type="project" value="TreeGrafter"/>
</dbReference>
<accession>A0A9D8PKH5</accession>
<dbReference type="FunFam" id="1.10.3210.10:FF:000001">
    <property type="entry name" value="GTP pyrophosphokinase RelA"/>
    <property type="match status" value="1"/>
</dbReference>
<dbReference type="Pfam" id="PF13291">
    <property type="entry name" value="ACT_4"/>
    <property type="match status" value="1"/>
</dbReference>
<evidence type="ECO:0000259" key="2">
    <source>
        <dbReference type="PROSITE" id="PS51671"/>
    </source>
</evidence>
<dbReference type="InterPro" id="IPR003607">
    <property type="entry name" value="HD/PDEase_dom"/>
</dbReference>
<comment type="caution">
    <text evidence="5">The sequence shown here is derived from an EMBL/GenBank/DDBJ whole genome shotgun (WGS) entry which is preliminary data.</text>
</comment>
<feature type="domain" description="TGS" evidence="4">
    <location>
        <begin position="386"/>
        <end position="447"/>
    </location>
</feature>
<dbReference type="InterPro" id="IPR033655">
    <property type="entry name" value="TGS_RelA/SpoT"/>
</dbReference>
<sequence length="716" mass="81931">MIRLNEILDKVRDYNPKGDLDVIKQAYVFSAMVHQGQVRLSGEPYLSHPLMVASLLADLNMDVPSVATGLLHDTVEDTLTTIEQIEETFGKEITLLVDGVTKISRMSFSTQEERQAENFRKMIIAMTKDIRVLLIKLTDRLHNMRTIQFHNSEKRKIIAQETLDIYAPLANRLGIDWIKNELEDLTFLVLQPDIYRYLLKKVESKRRELEKYSSAVMKIIEKELNKNGIKARLQNRIKHLYGIHNKMVIQEIGFDEIYDLVAFRVIVDTISDCYGAMGIIHSLWKPVPGRIKDFIAMPKPNMYRSLHTTVIGPKGERIEIQIRTEEMHKIAQKGIAAHWRYKEMKGQVKQQDQESYDWLKRLFEWQQDVKDPREFIATVKIDLFPEEVYVFTPKGDVKAFPRGATPLDFAYSIHTDIGNTCSGAKISGKIVPLKYKLQNGDTVEIITNKSQKPSKDWLRSVATSKAKQKIKHWFITEQRERSISLGREILEKEFLKNGLSFQKKQKSRQMNEAMEKLKANSLEELLSKVANAKITVSEVLEFFIPKEDIKDTVDIESIQKKEIKKGKKERSSSGVLVSGVDDVMVRYAKCCNPLPGDRIVGFISRGRGLTIHNSECSNLLEFPSERLIEVGWDTKDKMGVYTSRILVSCENKKGVLASVATAISEADANISNVELTTEDNKANFLFHLEVVDLDHLNRVIGSLTKKKSVISVKRMT</sequence>
<dbReference type="SUPFAM" id="SSF81301">
    <property type="entry name" value="Nucleotidyltransferase"/>
    <property type="match status" value="1"/>
</dbReference>
<dbReference type="InterPro" id="IPR012676">
    <property type="entry name" value="TGS-like"/>
</dbReference>
<dbReference type="InterPro" id="IPR004811">
    <property type="entry name" value="RelA/Spo_fam"/>
</dbReference>
<evidence type="ECO:0000313" key="5">
    <source>
        <dbReference type="EMBL" id="MBN1572551.1"/>
    </source>
</evidence>
<dbReference type="GO" id="GO:0008893">
    <property type="term" value="F:guanosine-3',5'-bis(diphosphate) 3'-diphosphatase activity"/>
    <property type="evidence" value="ECO:0007669"/>
    <property type="project" value="TreeGrafter"/>
</dbReference>
<dbReference type="SMART" id="SM00471">
    <property type="entry name" value="HDc"/>
    <property type="match status" value="1"/>
</dbReference>
<dbReference type="PROSITE" id="PS51671">
    <property type="entry name" value="ACT"/>
    <property type="match status" value="1"/>
</dbReference>
<dbReference type="FunFam" id="3.10.20.30:FF:000002">
    <property type="entry name" value="GTP pyrophosphokinase (RelA/SpoT)"/>
    <property type="match status" value="1"/>
</dbReference>
<dbReference type="EMBL" id="JAFGIX010000025">
    <property type="protein sequence ID" value="MBN1572551.1"/>
    <property type="molecule type" value="Genomic_DNA"/>
</dbReference>
<protein>
    <submittedName>
        <fullName evidence="5">Bifunctional (P)ppGpp synthetase/guanosine-3',5'-bis(Diphosphate) 3'-pyrophosphohydrolase</fullName>
    </submittedName>
</protein>
<dbReference type="CDD" id="cd04876">
    <property type="entry name" value="ACT_RelA-SpoT"/>
    <property type="match status" value="1"/>
</dbReference>
<feature type="domain" description="HD" evidence="3">
    <location>
        <begin position="45"/>
        <end position="144"/>
    </location>
</feature>
<dbReference type="AlphaFoldDB" id="A0A9D8PKH5"/>
<name>A0A9D8PKH5_9DELT</name>